<feature type="domain" description="GGDEF" evidence="4">
    <location>
        <begin position="426"/>
        <end position="556"/>
    </location>
</feature>
<dbReference type="CDD" id="cd01949">
    <property type="entry name" value="GGDEF"/>
    <property type="match status" value="1"/>
</dbReference>
<evidence type="ECO:0000259" key="4">
    <source>
        <dbReference type="PROSITE" id="PS50887"/>
    </source>
</evidence>
<dbReference type="PANTHER" id="PTHR45138:SF9">
    <property type="entry name" value="DIGUANYLATE CYCLASE DGCM-RELATED"/>
    <property type="match status" value="1"/>
</dbReference>
<dbReference type="NCBIfam" id="TIGR00254">
    <property type="entry name" value="GGDEF"/>
    <property type="match status" value="1"/>
</dbReference>
<keyword evidence="3" id="KW-0812">Transmembrane</keyword>
<evidence type="ECO:0000313" key="6">
    <source>
        <dbReference type="Proteomes" id="UP001161580"/>
    </source>
</evidence>
<comment type="caution">
    <text evidence="5">The sequence shown here is derived from an EMBL/GenBank/DDBJ whole genome shotgun (WGS) entry which is preliminary data.</text>
</comment>
<keyword evidence="3" id="KW-1133">Transmembrane helix</keyword>
<dbReference type="SMART" id="SM00267">
    <property type="entry name" value="GGDEF"/>
    <property type="match status" value="1"/>
</dbReference>
<dbReference type="Pfam" id="PF00990">
    <property type="entry name" value="GGDEF"/>
    <property type="match status" value="1"/>
</dbReference>
<reference evidence="5" key="1">
    <citation type="submission" date="2022-03" db="EMBL/GenBank/DDBJ databases">
        <title>Fererhizobium litorale gen. nov., sp. nov., isolated from sandy sediments of the Sea of Japan seashore.</title>
        <authorList>
            <person name="Romanenko L."/>
            <person name="Kurilenko V."/>
            <person name="Otstavnykh N."/>
            <person name="Svetashev V."/>
            <person name="Tekutyeva L."/>
            <person name="Isaeva M."/>
            <person name="Mikhailov V."/>
        </authorList>
    </citation>
    <scope>NUCLEOTIDE SEQUENCE</scope>
    <source>
        <strain evidence="5">KMM 9576</strain>
    </source>
</reference>
<proteinExistence type="predicted"/>
<name>A0AAE3QBE5_9HYPH</name>
<dbReference type="InterPro" id="IPR050469">
    <property type="entry name" value="Diguanylate_Cyclase"/>
</dbReference>
<dbReference type="GO" id="GO:0052621">
    <property type="term" value="F:diguanylate cyclase activity"/>
    <property type="evidence" value="ECO:0007669"/>
    <property type="project" value="UniProtKB-EC"/>
</dbReference>
<keyword evidence="6" id="KW-1185">Reference proteome</keyword>
<dbReference type="Proteomes" id="UP001161580">
    <property type="component" value="Unassembled WGS sequence"/>
</dbReference>
<dbReference type="InterPro" id="IPR000160">
    <property type="entry name" value="GGDEF_dom"/>
</dbReference>
<evidence type="ECO:0000256" key="3">
    <source>
        <dbReference type="SAM" id="Phobius"/>
    </source>
</evidence>
<dbReference type="SUPFAM" id="SSF55073">
    <property type="entry name" value="Nucleotide cyclase"/>
    <property type="match status" value="1"/>
</dbReference>
<sequence>MAVGCLALGGTLFVTSFLEYQRYRSGELELARFDSVLHAVSKVSAERGPANSAMGASIDVRPQFKVALAEAREATDHAMIELNALGEVPGSARLAMLIANLKRQLARGRAAVDAVVEDPIVNSDGRAIMNAIEQMFVAADLASHLRNTLGQKMVESYPQISTEIILGTVCSDLREYAGRFGSYVVMMLTSPPGADERLLRNLSETRGQLVELRRLASTYTHAFAGLAPVEEGLANMDRAYFSDALLFARHVAKIAQATETSMTAAEFTRLYVPGMKSVEQLRAMIADVSLMRLQTSRENAGRMLVVSSLLTFAVCGLIAAINIVLNRMLFRPLMSGKEQIIAISKGDLSEPLIERRISKEIREMFEALAILRKHGRYKRILERNQEQMAEQLKMLSETDGLTGLLNRRALEDRAFDMLKACDGKNSELGVILFDIDHFKSINDTYGHGLGDRVLQSVGPTLKPLLDPQDAFARFGGEEFIVLFKDEEGTRATRLAEMLRSAFAQMADREKFDFPVTASFGVATGRPGVEDWETLVSRADHRLYEAKRQGRNRVCAG</sequence>
<dbReference type="Gene3D" id="3.30.70.270">
    <property type="match status" value="1"/>
</dbReference>
<keyword evidence="3" id="KW-0472">Membrane</keyword>
<organism evidence="5 6">
    <name type="scientific">Ferirhizobium litorale</name>
    <dbReference type="NCBI Taxonomy" id="2927786"/>
    <lineage>
        <taxon>Bacteria</taxon>
        <taxon>Pseudomonadati</taxon>
        <taxon>Pseudomonadota</taxon>
        <taxon>Alphaproteobacteria</taxon>
        <taxon>Hyphomicrobiales</taxon>
        <taxon>Rhizobiaceae</taxon>
        <taxon>Ferirhizobium</taxon>
    </lineage>
</organism>
<accession>A0AAE3QBE5</accession>
<dbReference type="PROSITE" id="PS50887">
    <property type="entry name" value="GGDEF"/>
    <property type="match status" value="1"/>
</dbReference>
<keyword evidence="5" id="KW-0808">Transferase</keyword>
<comment type="catalytic activity">
    <reaction evidence="2">
        <text>2 GTP = 3',3'-c-di-GMP + 2 diphosphate</text>
        <dbReference type="Rhea" id="RHEA:24898"/>
        <dbReference type="ChEBI" id="CHEBI:33019"/>
        <dbReference type="ChEBI" id="CHEBI:37565"/>
        <dbReference type="ChEBI" id="CHEBI:58805"/>
        <dbReference type="EC" id="2.7.7.65"/>
    </reaction>
</comment>
<feature type="transmembrane region" description="Helical" evidence="3">
    <location>
        <begin position="303"/>
        <end position="325"/>
    </location>
</feature>
<dbReference type="InterPro" id="IPR029787">
    <property type="entry name" value="Nucleotide_cyclase"/>
</dbReference>
<dbReference type="EC" id="2.7.7.65" evidence="1"/>
<dbReference type="AlphaFoldDB" id="A0AAE3QBE5"/>
<evidence type="ECO:0000313" key="5">
    <source>
        <dbReference type="EMBL" id="MDI7921925.1"/>
    </source>
</evidence>
<evidence type="ECO:0000256" key="2">
    <source>
        <dbReference type="ARBA" id="ARBA00034247"/>
    </source>
</evidence>
<gene>
    <name evidence="5" type="ORF">MRS75_07460</name>
</gene>
<dbReference type="RefSeq" id="WP_311786057.1">
    <property type="nucleotide sequence ID" value="NZ_JALDYY010000003.1"/>
</dbReference>
<dbReference type="FunFam" id="3.30.70.270:FF:000001">
    <property type="entry name" value="Diguanylate cyclase domain protein"/>
    <property type="match status" value="1"/>
</dbReference>
<dbReference type="EMBL" id="JALDYZ010000003">
    <property type="protein sequence ID" value="MDI7921925.1"/>
    <property type="molecule type" value="Genomic_DNA"/>
</dbReference>
<dbReference type="PANTHER" id="PTHR45138">
    <property type="entry name" value="REGULATORY COMPONENTS OF SENSORY TRANSDUCTION SYSTEM"/>
    <property type="match status" value="1"/>
</dbReference>
<dbReference type="InterPro" id="IPR043128">
    <property type="entry name" value="Rev_trsase/Diguanyl_cyclase"/>
</dbReference>
<evidence type="ECO:0000256" key="1">
    <source>
        <dbReference type="ARBA" id="ARBA00012528"/>
    </source>
</evidence>
<keyword evidence="5" id="KW-0548">Nucleotidyltransferase</keyword>
<protein>
    <recommendedName>
        <fullName evidence="1">diguanylate cyclase</fullName>
        <ecNumber evidence="1">2.7.7.65</ecNumber>
    </recommendedName>
</protein>